<evidence type="ECO:0000313" key="2">
    <source>
        <dbReference type="EMBL" id="WLR43334.1"/>
    </source>
</evidence>
<organism evidence="2 3">
    <name type="scientific">Bacillus carboniphilus</name>
    <dbReference type="NCBI Taxonomy" id="86663"/>
    <lineage>
        <taxon>Bacteria</taxon>
        <taxon>Bacillati</taxon>
        <taxon>Bacillota</taxon>
        <taxon>Bacilli</taxon>
        <taxon>Bacillales</taxon>
        <taxon>Bacillaceae</taxon>
        <taxon>Bacillus</taxon>
    </lineage>
</organism>
<name>A0ABY9JX17_9BACI</name>
<keyword evidence="3" id="KW-1185">Reference proteome</keyword>
<evidence type="ECO:0000313" key="3">
    <source>
        <dbReference type="Proteomes" id="UP001197974"/>
    </source>
</evidence>
<keyword evidence="1" id="KW-0472">Membrane</keyword>
<dbReference type="Proteomes" id="UP001197974">
    <property type="component" value="Chromosome"/>
</dbReference>
<feature type="transmembrane region" description="Helical" evidence="1">
    <location>
        <begin position="70"/>
        <end position="90"/>
    </location>
</feature>
<accession>A0ABY9JX17</accession>
<protein>
    <submittedName>
        <fullName evidence="2">Uncharacterized protein</fullName>
    </submittedName>
</protein>
<evidence type="ECO:0000256" key="1">
    <source>
        <dbReference type="SAM" id="Phobius"/>
    </source>
</evidence>
<keyword evidence="1" id="KW-1133">Transmembrane helix</keyword>
<keyword evidence="1" id="KW-0812">Transmembrane</keyword>
<reference evidence="2 3" key="1">
    <citation type="submission" date="2023-06" db="EMBL/GenBank/DDBJ databases">
        <title>Five Gram-positive bacteria isolated from mangrove sediments in Shenzhen, Guangdong, China.</title>
        <authorList>
            <person name="Yu S."/>
            <person name="Zheng W."/>
            <person name="Huang Y."/>
        </authorList>
    </citation>
    <scope>NUCLEOTIDE SEQUENCE [LARGE SCALE GENOMIC DNA]</scope>
    <source>
        <strain evidence="2 3">SaN35-3</strain>
    </source>
</reference>
<dbReference type="RefSeq" id="WP_226539620.1">
    <property type="nucleotide sequence ID" value="NZ_CP129013.1"/>
</dbReference>
<dbReference type="EMBL" id="CP129013">
    <property type="protein sequence ID" value="WLR43334.1"/>
    <property type="molecule type" value="Genomic_DNA"/>
</dbReference>
<gene>
    <name evidence="2" type="ORF">LC087_03875</name>
</gene>
<proteinExistence type="predicted"/>
<sequence>MSGYYDLCCQYRGKQVRIRDRQGNIHTGRINRVTRDQVFLQPSGPPPRGFGFGYYRRPYPPYGPRPYPFFPAYGIALGFILGVALVGAFFW</sequence>